<dbReference type="InterPro" id="IPR000055">
    <property type="entry name" value="Restrct_endonuc_typeI_TRD"/>
</dbReference>
<dbReference type="EMBL" id="QRQN01000006">
    <property type="protein sequence ID" value="RHN09675.1"/>
    <property type="molecule type" value="Genomic_DNA"/>
</dbReference>
<evidence type="ECO:0000256" key="1">
    <source>
        <dbReference type="ARBA" id="ARBA00010923"/>
    </source>
</evidence>
<feature type="domain" description="Type I restriction modification DNA specificity" evidence="5">
    <location>
        <begin position="318"/>
        <end position="430"/>
    </location>
</feature>
<comment type="similarity">
    <text evidence="1">Belongs to the type-I restriction system S methylase family.</text>
</comment>
<proteinExistence type="inferred from homology"/>
<keyword evidence="6" id="KW-0540">Nuclease</keyword>
<dbReference type="Pfam" id="PF01420">
    <property type="entry name" value="Methylase_S"/>
    <property type="match status" value="2"/>
</dbReference>
<dbReference type="GO" id="GO:0004519">
    <property type="term" value="F:endonuclease activity"/>
    <property type="evidence" value="ECO:0007669"/>
    <property type="project" value="UniProtKB-KW"/>
</dbReference>
<dbReference type="RefSeq" id="WP_118488444.1">
    <property type="nucleotide sequence ID" value="NZ_QRQN01000006.1"/>
</dbReference>
<keyword evidence="6" id="KW-0378">Hydrolase</keyword>
<dbReference type="PANTHER" id="PTHR43140">
    <property type="entry name" value="TYPE-1 RESTRICTION ENZYME ECOKI SPECIFICITY PROTEIN"/>
    <property type="match status" value="1"/>
</dbReference>
<comment type="caution">
    <text evidence="6">The sequence shown here is derived from an EMBL/GenBank/DDBJ whole genome shotgun (WGS) entry which is preliminary data.</text>
</comment>
<dbReference type="Proteomes" id="UP000283586">
    <property type="component" value="Unassembled WGS sequence"/>
</dbReference>
<dbReference type="GO" id="GO:0009307">
    <property type="term" value="P:DNA restriction-modification system"/>
    <property type="evidence" value="ECO:0007669"/>
    <property type="project" value="UniProtKB-KW"/>
</dbReference>
<protein>
    <submittedName>
        <fullName evidence="6">Restriction endonuclease subunit S</fullName>
    </submittedName>
</protein>
<gene>
    <name evidence="6" type="ORF">DWZ31_06315</name>
</gene>
<dbReference type="PANTHER" id="PTHR43140:SF1">
    <property type="entry name" value="TYPE I RESTRICTION ENZYME ECOKI SPECIFICITY SUBUNIT"/>
    <property type="match status" value="1"/>
</dbReference>
<dbReference type="Gene3D" id="3.90.220.20">
    <property type="entry name" value="DNA methylase specificity domains"/>
    <property type="match status" value="2"/>
</dbReference>
<dbReference type="GO" id="GO:0003677">
    <property type="term" value="F:DNA binding"/>
    <property type="evidence" value="ECO:0007669"/>
    <property type="project" value="UniProtKB-KW"/>
</dbReference>
<dbReference type="SUPFAM" id="SSF116734">
    <property type="entry name" value="DNA methylase specificity domain"/>
    <property type="match status" value="2"/>
</dbReference>
<keyword evidence="3" id="KW-0238">DNA-binding</keyword>
<evidence type="ECO:0000256" key="4">
    <source>
        <dbReference type="ARBA" id="ARBA00038652"/>
    </source>
</evidence>
<evidence type="ECO:0000259" key="5">
    <source>
        <dbReference type="Pfam" id="PF01420"/>
    </source>
</evidence>
<evidence type="ECO:0000313" key="7">
    <source>
        <dbReference type="Proteomes" id="UP000283586"/>
    </source>
</evidence>
<evidence type="ECO:0000313" key="6">
    <source>
        <dbReference type="EMBL" id="RHN09675.1"/>
    </source>
</evidence>
<evidence type="ECO:0000256" key="2">
    <source>
        <dbReference type="ARBA" id="ARBA00022747"/>
    </source>
</evidence>
<sequence>MPYEKVGKNEPVCIADEVPFEIPESWEWVRLGNIFQHNTGKALNASNRTGSLLPYITTSNLYWDRFELGNLREMYFSENEIEKCTATKGDLLVCEGGDIGRAAIWMFDEDIRIQNHIHKLRSYTEVCTEFFYYLFYLYKHAGWIGGKGIGIQGLSANALHALLFPLPPLSEQKRIVSKIKESEPLMEKYADVEKYLDKLNTEFPDQLRKSILQEAVQGKLVPQDPTDEPVSVLLERIRAEKQHLVKEGKIKKDKHESVIFRRDNSHYEKLDGIERCIDDEIPFEIPDSWSWTRFGTAMINRDAERIPLSVGERSKLAKKYDYYGASGVIDKVDRFLFSKPLLLIGEDGANLLLRNKPIAFIAQGEYWVNNHAHVLDSVEGLLLEYVATYINAINLAPYVTGTAQPKMNQEKMNSILIPIPPTAEQFRIVHEVSCITSVIGHL</sequence>
<comment type="subunit">
    <text evidence="4">The methyltransferase is composed of M and S polypeptides.</text>
</comment>
<organism evidence="6 7">
    <name type="scientific">Roseburia intestinalis</name>
    <dbReference type="NCBI Taxonomy" id="166486"/>
    <lineage>
        <taxon>Bacteria</taxon>
        <taxon>Bacillati</taxon>
        <taxon>Bacillota</taxon>
        <taxon>Clostridia</taxon>
        <taxon>Lachnospirales</taxon>
        <taxon>Lachnospiraceae</taxon>
        <taxon>Roseburia</taxon>
    </lineage>
</organism>
<name>A0A3R6P5R9_9FIRM</name>
<evidence type="ECO:0000256" key="3">
    <source>
        <dbReference type="ARBA" id="ARBA00023125"/>
    </source>
</evidence>
<dbReference type="AlphaFoldDB" id="A0A3R6P5R9"/>
<keyword evidence="2" id="KW-0680">Restriction system</keyword>
<feature type="domain" description="Type I restriction modification DNA specificity" evidence="5">
    <location>
        <begin position="23"/>
        <end position="180"/>
    </location>
</feature>
<dbReference type="InterPro" id="IPR044946">
    <property type="entry name" value="Restrct_endonuc_typeI_TRD_sf"/>
</dbReference>
<dbReference type="CDD" id="cd17262">
    <property type="entry name" value="RMtype1_S_Aco12261I-TRD2-CR2"/>
    <property type="match status" value="1"/>
</dbReference>
<dbReference type="InterPro" id="IPR051212">
    <property type="entry name" value="Type-I_RE_S_subunit"/>
</dbReference>
<keyword evidence="6" id="KW-0255">Endonuclease</keyword>
<reference evidence="6 7" key="1">
    <citation type="submission" date="2018-08" db="EMBL/GenBank/DDBJ databases">
        <title>A genome reference for cultivated species of the human gut microbiota.</title>
        <authorList>
            <person name="Zou Y."/>
            <person name="Xue W."/>
            <person name="Luo G."/>
        </authorList>
    </citation>
    <scope>NUCLEOTIDE SEQUENCE [LARGE SCALE GENOMIC DNA]</scope>
    <source>
        <strain evidence="6 7">AF31-21AC</strain>
    </source>
</reference>
<accession>A0A3R6P5R9</accession>